<dbReference type="Pfam" id="PF14543">
    <property type="entry name" value="TAXi_N"/>
    <property type="match status" value="1"/>
</dbReference>
<dbReference type="PANTHER" id="PTHR47965">
    <property type="entry name" value="ASPARTYL PROTEASE-RELATED"/>
    <property type="match status" value="1"/>
</dbReference>
<dbReference type="GO" id="GO:0004190">
    <property type="term" value="F:aspartic-type endopeptidase activity"/>
    <property type="evidence" value="ECO:0007669"/>
    <property type="project" value="InterPro"/>
</dbReference>
<evidence type="ECO:0000256" key="3">
    <source>
        <dbReference type="ARBA" id="ARBA00023157"/>
    </source>
</evidence>
<gene>
    <name evidence="6" type="ORF">SLEP1_g30707</name>
</gene>
<organism evidence="6 7">
    <name type="scientific">Rubroshorea leprosula</name>
    <dbReference type="NCBI Taxonomy" id="152421"/>
    <lineage>
        <taxon>Eukaryota</taxon>
        <taxon>Viridiplantae</taxon>
        <taxon>Streptophyta</taxon>
        <taxon>Embryophyta</taxon>
        <taxon>Tracheophyta</taxon>
        <taxon>Spermatophyta</taxon>
        <taxon>Magnoliopsida</taxon>
        <taxon>eudicotyledons</taxon>
        <taxon>Gunneridae</taxon>
        <taxon>Pentapetalae</taxon>
        <taxon>rosids</taxon>
        <taxon>malvids</taxon>
        <taxon>Malvales</taxon>
        <taxon>Dipterocarpaceae</taxon>
        <taxon>Rubroshorea</taxon>
    </lineage>
</organism>
<dbReference type="PROSITE" id="PS51767">
    <property type="entry name" value="PEPTIDASE_A1"/>
    <property type="match status" value="1"/>
</dbReference>
<feature type="signal peptide" evidence="4">
    <location>
        <begin position="1"/>
        <end position="24"/>
    </location>
</feature>
<dbReference type="FunFam" id="2.40.70.10:FF:000045">
    <property type="entry name" value="Basic 7S globulin"/>
    <property type="match status" value="1"/>
</dbReference>
<evidence type="ECO:0000313" key="6">
    <source>
        <dbReference type="EMBL" id="GKV20607.1"/>
    </source>
</evidence>
<accession>A0AAV5K3D7</accession>
<dbReference type="InterPro" id="IPR032861">
    <property type="entry name" value="TAXi_N"/>
</dbReference>
<dbReference type="Proteomes" id="UP001054252">
    <property type="component" value="Unassembled WGS sequence"/>
</dbReference>
<protein>
    <recommendedName>
        <fullName evidence="5">Peptidase A1 domain-containing protein</fullName>
    </recommendedName>
</protein>
<name>A0AAV5K3D7_9ROSI</name>
<comment type="caution">
    <text evidence="6">The sequence shown here is derived from an EMBL/GenBank/DDBJ whole genome shotgun (WGS) entry which is preliminary data.</text>
</comment>
<dbReference type="SUPFAM" id="SSF50630">
    <property type="entry name" value="Acid proteases"/>
    <property type="match status" value="1"/>
</dbReference>
<keyword evidence="2 4" id="KW-0732">Signal</keyword>
<evidence type="ECO:0000256" key="1">
    <source>
        <dbReference type="ARBA" id="ARBA00007447"/>
    </source>
</evidence>
<dbReference type="AlphaFoldDB" id="A0AAV5K3D7"/>
<comment type="similarity">
    <text evidence="1">Belongs to the peptidase A1 family.</text>
</comment>
<evidence type="ECO:0000256" key="2">
    <source>
        <dbReference type="ARBA" id="ARBA00022729"/>
    </source>
</evidence>
<keyword evidence="7" id="KW-1185">Reference proteome</keyword>
<feature type="chain" id="PRO_5043988826" description="Peptidase A1 domain-containing protein" evidence="4">
    <location>
        <begin position="25"/>
        <end position="305"/>
    </location>
</feature>
<dbReference type="InterPro" id="IPR032799">
    <property type="entry name" value="TAXi_C"/>
</dbReference>
<dbReference type="EMBL" id="BPVZ01000055">
    <property type="protein sequence ID" value="GKV20607.1"/>
    <property type="molecule type" value="Genomic_DNA"/>
</dbReference>
<dbReference type="Pfam" id="PF14541">
    <property type="entry name" value="TAXi_C"/>
    <property type="match status" value="1"/>
</dbReference>
<reference evidence="6 7" key="1">
    <citation type="journal article" date="2021" name="Commun. Biol.">
        <title>The genome of Shorea leprosula (Dipterocarpaceae) highlights the ecological relevance of drought in aseasonal tropical rainforests.</title>
        <authorList>
            <person name="Ng K.K.S."/>
            <person name="Kobayashi M.J."/>
            <person name="Fawcett J.A."/>
            <person name="Hatakeyama M."/>
            <person name="Paape T."/>
            <person name="Ng C.H."/>
            <person name="Ang C.C."/>
            <person name="Tnah L.H."/>
            <person name="Lee C.T."/>
            <person name="Nishiyama T."/>
            <person name="Sese J."/>
            <person name="O'Brien M.J."/>
            <person name="Copetti D."/>
            <person name="Mohd Noor M.I."/>
            <person name="Ong R.C."/>
            <person name="Putra M."/>
            <person name="Sireger I.Z."/>
            <person name="Indrioko S."/>
            <person name="Kosugi Y."/>
            <person name="Izuno A."/>
            <person name="Isagi Y."/>
            <person name="Lee S.L."/>
            <person name="Shimizu K.K."/>
        </authorList>
    </citation>
    <scope>NUCLEOTIDE SEQUENCE [LARGE SCALE GENOMIC DNA]</scope>
    <source>
        <strain evidence="6">214</strain>
    </source>
</reference>
<dbReference type="InterPro" id="IPR033121">
    <property type="entry name" value="PEPTIDASE_A1"/>
</dbReference>
<proteinExistence type="inferred from homology"/>
<dbReference type="InterPro" id="IPR021109">
    <property type="entry name" value="Peptidase_aspartic_dom_sf"/>
</dbReference>
<dbReference type="PANTHER" id="PTHR47965:SF28">
    <property type="entry name" value="BASIC 7S GLOBULIN"/>
    <property type="match status" value="1"/>
</dbReference>
<keyword evidence="3" id="KW-1015">Disulfide bond</keyword>
<dbReference type="Gene3D" id="2.40.70.10">
    <property type="entry name" value="Acid Proteases"/>
    <property type="match status" value="2"/>
</dbReference>
<evidence type="ECO:0000259" key="5">
    <source>
        <dbReference type="PROSITE" id="PS51767"/>
    </source>
</evidence>
<dbReference type="GO" id="GO:0006508">
    <property type="term" value="P:proteolysis"/>
    <property type="evidence" value="ECO:0007669"/>
    <property type="project" value="InterPro"/>
</dbReference>
<dbReference type="InterPro" id="IPR001461">
    <property type="entry name" value="Aspartic_peptidase_A1"/>
</dbReference>
<feature type="domain" description="Peptidase A1" evidence="5">
    <location>
        <begin position="44"/>
        <end position="305"/>
    </location>
</feature>
<evidence type="ECO:0000313" key="7">
    <source>
        <dbReference type="Proteomes" id="UP001054252"/>
    </source>
</evidence>
<evidence type="ECO:0000256" key="4">
    <source>
        <dbReference type="SAM" id="SignalP"/>
    </source>
</evidence>
<sequence>MASPHSLSFTFFLCFLLLISRSQSTFGPNRFVLPVHKDSKTSLYVTNISKRTTLVEIPLVVDLNGRYLWVTCNKNYLSSTYPVPLCHSIQCARANSHHCIACSPTAHPGCHNNACGLILENPVTNQNAMGELAEDVLSIQSTQGSNLGAMVTIPSFLFACAPSFLLQNGFPRDVQGVVGLGHGPISLPTQLSSHFGFPPTFALCLSDHGVIFFGNGPYYMQPGVDVSRSLGYTPLTITRKGEYFIEVRSIQINNKLLPLMNYITMRTKISTTMPYTVLEQSISQNLHSVLHQGDWDSPSETGVPF</sequence>